<proteinExistence type="predicted"/>
<dbReference type="EMBL" id="BMQB01000002">
    <property type="protein sequence ID" value="GGJ84436.1"/>
    <property type="molecule type" value="Genomic_DNA"/>
</dbReference>
<keyword evidence="3" id="KW-1185">Reference proteome</keyword>
<feature type="compositionally biased region" description="Polar residues" evidence="1">
    <location>
        <begin position="7"/>
        <end position="21"/>
    </location>
</feature>
<evidence type="ECO:0000313" key="2">
    <source>
        <dbReference type="EMBL" id="GGJ84436.1"/>
    </source>
</evidence>
<evidence type="ECO:0000313" key="3">
    <source>
        <dbReference type="Proteomes" id="UP000649739"/>
    </source>
</evidence>
<reference evidence="2" key="1">
    <citation type="journal article" date="2014" name="Int. J. Syst. Evol. Microbiol.">
        <title>Complete genome sequence of Corynebacterium casei LMG S-19264T (=DSM 44701T), isolated from a smear-ripened cheese.</title>
        <authorList>
            <consortium name="US DOE Joint Genome Institute (JGI-PGF)"/>
            <person name="Walter F."/>
            <person name="Albersmeier A."/>
            <person name="Kalinowski J."/>
            <person name="Ruckert C."/>
        </authorList>
    </citation>
    <scope>NUCLEOTIDE SEQUENCE</scope>
    <source>
        <strain evidence="2">JCM 3090</strain>
    </source>
</reference>
<gene>
    <name evidence="2" type="ORF">GCM10010123_12580</name>
</gene>
<accession>A0A8J3B0N8</accession>
<comment type="caution">
    <text evidence="2">The sequence shown here is derived from an EMBL/GenBank/DDBJ whole genome shotgun (WGS) entry which is preliminary data.</text>
</comment>
<sequence>MGGEGSQNGRPESGVQTDSSATHRAIAMIKALTGPIRVSTAKVSRLWLDRRGGEALRWIHRSGGADLTSDDLGIIAELLANAVARDRQQGRGGE</sequence>
<reference evidence="2" key="2">
    <citation type="submission" date="2020-09" db="EMBL/GenBank/DDBJ databases">
        <authorList>
            <person name="Sun Q."/>
            <person name="Ohkuma M."/>
        </authorList>
    </citation>
    <scope>NUCLEOTIDE SEQUENCE</scope>
    <source>
        <strain evidence="2">JCM 3090</strain>
    </source>
</reference>
<name>A0A8J3B0N8_9ACTN</name>
<protein>
    <submittedName>
        <fullName evidence="2">Uncharacterized protein</fullName>
    </submittedName>
</protein>
<dbReference type="Proteomes" id="UP000649739">
    <property type="component" value="Unassembled WGS sequence"/>
</dbReference>
<evidence type="ECO:0000256" key="1">
    <source>
        <dbReference type="SAM" id="MobiDB-lite"/>
    </source>
</evidence>
<feature type="region of interest" description="Disordered" evidence="1">
    <location>
        <begin position="1"/>
        <end position="21"/>
    </location>
</feature>
<dbReference type="AlphaFoldDB" id="A0A8J3B0N8"/>
<organism evidence="2 3">
    <name type="scientific">Pilimelia anulata</name>
    <dbReference type="NCBI Taxonomy" id="53371"/>
    <lineage>
        <taxon>Bacteria</taxon>
        <taxon>Bacillati</taxon>
        <taxon>Actinomycetota</taxon>
        <taxon>Actinomycetes</taxon>
        <taxon>Micromonosporales</taxon>
        <taxon>Micromonosporaceae</taxon>
        <taxon>Pilimelia</taxon>
    </lineage>
</organism>